<evidence type="ECO:0000313" key="2">
    <source>
        <dbReference type="Proteomes" id="UP000230407"/>
    </source>
</evidence>
<reference evidence="1 2" key="1">
    <citation type="submission" date="2017-11" db="EMBL/GenBank/DDBJ databases">
        <title>Streptomyces carmine sp. nov., a novel actinomycete isolated from Sophora alopecuroides in Xinjiang, China.</title>
        <authorList>
            <person name="Wang Y."/>
            <person name="Luo X."/>
            <person name="Wan C."/>
            <person name="Zhang L."/>
        </authorList>
    </citation>
    <scope>NUCLEOTIDE SEQUENCE [LARGE SCALE GENOMIC DNA]</scope>
    <source>
        <strain evidence="1 2">TRM SA0054</strain>
    </source>
</reference>
<accession>A0A2M8M047</accession>
<organism evidence="1 2">
    <name type="scientific">Streptomyces carminius</name>
    <dbReference type="NCBI Taxonomy" id="2665496"/>
    <lineage>
        <taxon>Bacteria</taxon>
        <taxon>Bacillati</taxon>
        <taxon>Actinomycetota</taxon>
        <taxon>Actinomycetes</taxon>
        <taxon>Kitasatosporales</taxon>
        <taxon>Streptomycetaceae</taxon>
        <taxon>Streptomyces</taxon>
    </lineage>
</organism>
<dbReference type="EMBL" id="PGGW01000039">
    <property type="protein sequence ID" value="PJE97581.1"/>
    <property type="molecule type" value="Genomic_DNA"/>
</dbReference>
<gene>
    <name evidence="1" type="ORF">CUT44_10530</name>
</gene>
<keyword evidence="2" id="KW-1185">Reference proteome</keyword>
<dbReference type="InterPro" id="IPR011989">
    <property type="entry name" value="ARM-like"/>
</dbReference>
<dbReference type="AlphaFoldDB" id="A0A2M8M047"/>
<dbReference type="Pfam" id="PF13646">
    <property type="entry name" value="HEAT_2"/>
    <property type="match status" value="1"/>
</dbReference>
<evidence type="ECO:0008006" key="3">
    <source>
        <dbReference type="Google" id="ProtNLM"/>
    </source>
</evidence>
<evidence type="ECO:0000313" key="1">
    <source>
        <dbReference type="EMBL" id="PJE97581.1"/>
    </source>
</evidence>
<dbReference type="SUPFAM" id="SSF48371">
    <property type="entry name" value="ARM repeat"/>
    <property type="match status" value="1"/>
</dbReference>
<comment type="caution">
    <text evidence="1">The sequence shown here is derived from an EMBL/GenBank/DDBJ whole genome shotgun (WGS) entry which is preliminary data.</text>
</comment>
<dbReference type="Proteomes" id="UP000230407">
    <property type="component" value="Unassembled WGS sequence"/>
</dbReference>
<proteinExistence type="predicted"/>
<dbReference type="InterPro" id="IPR016024">
    <property type="entry name" value="ARM-type_fold"/>
</dbReference>
<dbReference type="Gene3D" id="1.25.10.10">
    <property type="entry name" value="Leucine-rich Repeat Variant"/>
    <property type="match status" value="1"/>
</dbReference>
<protein>
    <recommendedName>
        <fullName evidence="3">PBS lyase</fullName>
    </recommendedName>
</protein>
<sequence length="732" mass="74998">MDVAQVLDASDAHPWASAEHAYGSAEDVPGLLRALAGQDEEAAAEALGELYGCLLHQDTVYAATAEAVPYLARLAAAGCRTAELLGLLGGIAESGDEHGVARGTCRAAVAAQAPLLLPLLSDADPGVRSAAAWAAGHTAAPREVLPALRGRWAAEPEAAVRAELLDALVRLDPAGGAEAAATAALDPAQPPRVRVVAVLACLDAGLPWTAGHHEALLSLLPAGELVAGRFDTERAEPLRYAVEALLERDTADGREAAFALLEAALRAPRPGARTEALWAARAACLLSRSAPARLVPVLPPPLPDEPSPARDVLSVLELLPHHAAPAAPALAALAAGEAEGEGAGDGDLADRALAVLVVADPERAAPLLARDLAGRPRALDAAAGFRAPADAPPFPFTPELLDAVRARLAAPDSALNRNEPLHLARLLTGWGERAAAALPELRAALPRLPRAVPGALAAVCPERKREKVAGELRDAVAMGPAEGRLAAARALYGMTGETGPLLDALAAELADGGHTMCEAARTAGELGPDAAELAPALHAALGGPAAPGQGRTAPRLEADAEVAVALWRITGEAGEAVRVLDGVLAQAAAEPWFRWTGVRAARAAALLGPAGRPLRPRLERLLADPERGQAPAAALALLACAPDEADRTALADAVLAAAEEGADPETALEALAALAGDGTWMPAGEQARRPAALAERDRRVRGWGVEHEIVRADERFRERARAVAATVAGLAP</sequence>
<name>A0A2M8M047_9ACTN</name>
<dbReference type="RefSeq" id="WP_100201670.1">
    <property type="nucleotide sequence ID" value="NZ_PGGW01000039.1"/>
</dbReference>